<accession>A0A835Z1P0</accession>
<proteinExistence type="predicted"/>
<name>A0A835Z1P0_9STRA</name>
<evidence type="ECO:0000313" key="4">
    <source>
        <dbReference type="Proteomes" id="UP000664859"/>
    </source>
</evidence>
<feature type="transmembrane region" description="Helical" evidence="2">
    <location>
        <begin position="719"/>
        <end position="746"/>
    </location>
</feature>
<keyword evidence="2" id="KW-0812">Transmembrane</keyword>
<evidence type="ECO:0000256" key="2">
    <source>
        <dbReference type="SAM" id="Phobius"/>
    </source>
</evidence>
<protein>
    <submittedName>
        <fullName evidence="3">Uncharacterized protein</fullName>
    </submittedName>
</protein>
<gene>
    <name evidence="3" type="ORF">JKP88DRAFT_349501</name>
</gene>
<dbReference type="AlphaFoldDB" id="A0A835Z1P0"/>
<keyword evidence="4" id="KW-1185">Reference proteome</keyword>
<evidence type="ECO:0000313" key="3">
    <source>
        <dbReference type="EMBL" id="KAG5180618.1"/>
    </source>
</evidence>
<comment type="caution">
    <text evidence="3">The sequence shown here is derived from an EMBL/GenBank/DDBJ whole genome shotgun (WGS) entry which is preliminary data.</text>
</comment>
<feature type="transmembrane region" description="Helical" evidence="2">
    <location>
        <begin position="796"/>
        <end position="817"/>
    </location>
</feature>
<dbReference type="Proteomes" id="UP000664859">
    <property type="component" value="Unassembled WGS sequence"/>
</dbReference>
<reference evidence="3" key="1">
    <citation type="submission" date="2021-02" db="EMBL/GenBank/DDBJ databases">
        <title>First Annotated Genome of the Yellow-green Alga Tribonema minus.</title>
        <authorList>
            <person name="Mahan K.M."/>
        </authorList>
    </citation>
    <scope>NUCLEOTIDE SEQUENCE</scope>
    <source>
        <strain evidence="3">UTEX B ZZ1240</strain>
    </source>
</reference>
<feature type="compositionally biased region" description="Basic and acidic residues" evidence="1">
    <location>
        <begin position="1"/>
        <end position="18"/>
    </location>
</feature>
<feature type="region of interest" description="Disordered" evidence="1">
    <location>
        <begin position="1"/>
        <end position="20"/>
    </location>
</feature>
<dbReference type="EMBL" id="JAFCMP010000379">
    <property type="protein sequence ID" value="KAG5180618.1"/>
    <property type="molecule type" value="Genomic_DNA"/>
</dbReference>
<organism evidence="3 4">
    <name type="scientific">Tribonema minus</name>
    <dbReference type="NCBI Taxonomy" id="303371"/>
    <lineage>
        <taxon>Eukaryota</taxon>
        <taxon>Sar</taxon>
        <taxon>Stramenopiles</taxon>
        <taxon>Ochrophyta</taxon>
        <taxon>PX clade</taxon>
        <taxon>Xanthophyceae</taxon>
        <taxon>Tribonematales</taxon>
        <taxon>Tribonemataceae</taxon>
        <taxon>Tribonema</taxon>
    </lineage>
</organism>
<feature type="transmembrane region" description="Helical" evidence="2">
    <location>
        <begin position="688"/>
        <end position="707"/>
    </location>
</feature>
<keyword evidence="2" id="KW-1133">Transmembrane helix</keyword>
<evidence type="ECO:0000256" key="1">
    <source>
        <dbReference type="SAM" id="MobiDB-lite"/>
    </source>
</evidence>
<keyword evidence="2" id="KW-0472">Membrane</keyword>
<sequence length="890" mass="94472">MQMRRERNPPYSLRRDGAPEQDLNPSFLRGAFSLLLKLSARPGRRSLAHHAFYGDHLLKNVVVEHMEYKFRVVGESMRGRSDHECMQPYVRRETQAAFFDFVKLQDPAANNPDFNLHAKADKRNVGPEWVHYDLGPGNDLYAIAEVIDADGRAGYHLHILDAATVYSTWKYQGRVMLGPVVRDSKELRWDQVLDNMCGQAITSGQAVGACGLVSDAYTQGSGPALLAASRFQSYSPDSVALSTDKNVGGLLADLMITNAVATDKADTSTALTGVAQVDMFLCGDEDCAVMADLMYIAPTSPTPDSGANAITIATAYSRFPNSKAGIGSHYMPDGATATLFNYDKVGSANAAVEPRATDSLGINKYHTQLNRVVWSLPATNLTAAAASIADSSGGGLSSMDRASAGAPAPKQAEQWLEGLPTLTNMGIQTRLFGAESLGNADWSKLRIGTYELGNGDCVNIINFVHEWMNTHGWGTSVVCEGTAAPKRTYIFDSYFPQAHLQWPPTSPLNNGDIVFDTVLTAAATGSWYNYGAGPVNTFTYNVADKTVDVSPGSLAPTLICDRQDGNSETTGAGSVDCYVSTQHTTAGALGYTGERPWMLPYSNDGDTADTAGKYVVLPLRGDVAAILAIDITEPALGHTDALHAGGVARLVAGTIADYDNTAEAGNPVHFTATAALLKLGVMANSGNVAGAIYAFIVTIIAIIATYASRKDTAHVLSKALPSAVAVALTAMVNIFAVVTPALLLAWSELDARSSNPSGNESTVTWLDVPAGGYGKYKVVAIVSTSYTAAYNTAAQALMWCNVALACVCGALMVFAIARQYRAGSFTKGKVAGVIEDVRRPRSYTHDAPALSGAERSSASLNFANTLSMKVHELPAPVRMHAPLGGGDSVA</sequence>